<keyword evidence="3" id="KW-1185">Reference proteome</keyword>
<comment type="caution">
    <text evidence="2">The sequence shown here is derived from an EMBL/GenBank/DDBJ whole genome shotgun (WGS) entry which is preliminary data.</text>
</comment>
<protein>
    <submittedName>
        <fullName evidence="2">DUF4123 domain-containing protein</fullName>
    </submittedName>
</protein>
<dbReference type="Proteomes" id="UP001424532">
    <property type="component" value="Unassembled WGS sequence"/>
</dbReference>
<reference evidence="2 3" key="1">
    <citation type="submission" date="2024-05" db="EMBL/GenBank/DDBJ databases">
        <title>Sequence of Lycoming College course isolates.</title>
        <authorList>
            <person name="Reigle C.A."/>
            <person name="Newman J.D."/>
        </authorList>
    </citation>
    <scope>NUCLEOTIDE SEQUENCE [LARGE SCALE GENOMIC DNA]</scope>
    <source>
        <strain evidence="2 3">CAR-09</strain>
    </source>
</reference>
<evidence type="ECO:0000259" key="1">
    <source>
        <dbReference type="Pfam" id="PF13503"/>
    </source>
</evidence>
<feature type="domain" description="DUF4123" evidence="1">
    <location>
        <begin position="22"/>
        <end position="133"/>
    </location>
</feature>
<evidence type="ECO:0000313" key="2">
    <source>
        <dbReference type="EMBL" id="MEN8641454.1"/>
    </source>
</evidence>
<dbReference type="InterPro" id="IPR025391">
    <property type="entry name" value="DUF4123"/>
</dbReference>
<dbReference type="RefSeq" id="WP_347150794.1">
    <property type="nucleotide sequence ID" value="NZ_JBDLYL010000019.1"/>
</dbReference>
<organism evidence="2 3">
    <name type="scientific">Pseudomonas sichuanensis</name>
    <dbReference type="NCBI Taxonomy" id="2213015"/>
    <lineage>
        <taxon>Bacteria</taxon>
        <taxon>Pseudomonadati</taxon>
        <taxon>Pseudomonadota</taxon>
        <taxon>Gammaproteobacteria</taxon>
        <taxon>Pseudomonadales</taxon>
        <taxon>Pseudomonadaceae</taxon>
        <taxon>Pseudomonas</taxon>
    </lineage>
</organism>
<dbReference type="EMBL" id="JBDLYL010000019">
    <property type="protein sequence ID" value="MEN8641454.1"/>
    <property type="molecule type" value="Genomic_DNA"/>
</dbReference>
<evidence type="ECO:0000313" key="3">
    <source>
        <dbReference type="Proteomes" id="UP001424532"/>
    </source>
</evidence>
<sequence length="274" mass="30836">MSGHDLWQWTAAQRALGREIVLLLDGEASTRRELMAALGSDRWSALYSQTPAAQLASAGPIAFRVGDGELRLAGADLSAPQTHWGWLASVAPGDWEAWLSHWRARLMVGPGLYRFHDNRVLARALDVLAPAELPAYLGPTISLCYWQTEGWRVVDNPAPGSYPVPSEPAWLRVPAPAAEVTLLVNADRYLVRHDYERYLQLASEQDHEAWLGRQLEQAKAWGWETSAQLGFLLLSSLRSPGFRVGEEWARWPEETPEAHFQRMRRIAPLEQGRR</sequence>
<name>A0ABV0DHZ5_9PSED</name>
<accession>A0ABV0DHZ5</accession>
<dbReference type="Pfam" id="PF13503">
    <property type="entry name" value="DUF4123"/>
    <property type="match status" value="1"/>
</dbReference>
<proteinExistence type="predicted"/>
<gene>
    <name evidence="2" type="ORF">ABFE88_17535</name>
</gene>